<dbReference type="EMBL" id="JBEWSZ010000002">
    <property type="protein sequence ID" value="MET2830688.1"/>
    <property type="molecule type" value="Genomic_DNA"/>
</dbReference>
<keyword evidence="11 18" id="KW-0067">ATP-binding</keyword>
<evidence type="ECO:0000259" key="16">
    <source>
        <dbReference type="PROSITE" id="PS50109"/>
    </source>
</evidence>
<evidence type="ECO:0000256" key="13">
    <source>
        <dbReference type="ARBA" id="ARBA00023012"/>
    </source>
</evidence>
<evidence type="ECO:0000256" key="6">
    <source>
        <dbReference type="ARBA" id="ARBA00022553"/>
    </source>
</evidence>
<keyword evidence="7" id="KW-0808">Transferase</keyword>
<dbReference type="InterPro" id="IPR003661">
    <property type="entry name" value="HisK_dim/P_dom"/>
</dbReference>
<accession>A0ABV2DKZ2</accession>
<evidence type="ECO:0000256" key="12">
    <source>
        <dbReference type="ARBA" id="ARBA00022989"/>
    </source>
</evidence>
<dbReference type="SMART" id="SM00388">
    <property type="entry name" value="HisKA"/>
    <property type="match status" value="1"/>
</dbReference>
<protein>
    <recommendedName>
        <fullName evidence="3">histidine kinase</fullName>
        <ecNumber evidence="3">2.7.13.3</ecNumber>
    </recommendedName>
</protein>
<dbReference type="InterPro" id="IPR003594">
    <property type="entry name" value="HATPase_dom"/>
</dbReference>
<organism evidence="18 19">
    <name type="scientific">Mesorhizobium shangrilense</name>
    <dbReference type="NCBI Taxonomy" id="460060"/>
    <lineage>
        <taxon>Bacteria</taxon>
        <taxon>Pseudomonadati</taxon>
        <taxon>Pseudomonadota</taxon>
        <taxon>Alphaproteobacteria</taxon>
        <taxon>Hyphomicrobiales</taxon>
        <taxon>Phyllobacteriaceae</taxon>
        <taxon>Mesorhizobium</taxon>
    </lineage>
</organism>
<keyword evidence="14 15" id="KW-0472">Membrane</keyword>
<evidence type="ECO:0000259" key="17">
    <source>
        <dbReference type="PROSITE" id="PS50885"/>
    </source>
</evidence>
<evidence type="ECO:0000256" key="2">
    <source>
        <dbReference type="ARBA" id="ARBA00004429"/>
    </source>
</evidence>
<proteinExistence type="predicted"/>
<evidence type="ECO:0000256" key="14">
    <source>
        <dbReference type="ARBA" id="ARBA00023136"/>
    </source>
</evidence>
<gene>
    <name evidence="18" type="ORF">ABVQ20_27240</name>
</gene>
<reference evidence="18 19" key="1">
    <citation type="submission" date="2024-06" db="EMBL/GenBank/DDBJ databases">
        <authorList>
            <person name="Kim D.-U."/>
        </authorList>
    </citation>
    <scope>NUCLEOTIDE SEQUENCE [LARGE SCALE GENOMIC DNA]</scope>
    <source>
        <strain evidence="18 19">KACC15460</strain>
    </source>
</reference>
<comment type="subcellular location">
    <subcellularLocation>
        <location evidence="2">Cell inner membrane</location>
        <topology evidence="2">Multi-pass membrane protein</topology>
    </subcellularLocation>
</comment>
<name>A0ABV2DKZ2_9HYPH</name>
<sequence>MATTELEQPGQGGLSARAMRTLKAVPRAWNRFWRLVSLYMPKRLYARSLIIVIAPMILLQSVVAFVFMERHWATVTQRLSQATVRDIAAIIDMMETYPHDVDYANIIRIAQDRMQLKVDLLPPDPLPAPGPKPFFSILDDVLSSEITRQINRPFWIDTVGNSNIVEVRVQLEGKVLRVFVRRSQAYASNTHIFLIWMVGTSLVLLMIAIPFLRNQIRPILTLAEAAESFGKGRPMPRDFRPRGAEEVRRAGFAFIQMRERIERQIEQRTAMLTGVSHDLRTILTRFKLQLALAGSRADTKALNQDIDDMQSMLEGYLAFARGEASEDAGRFDLEAYFQKLGEEARLRKRKLSTTLAGDRDVHVRPNAFARLMSNVIGNAFRYARTVEVNATHGRGTLLVTIDDDGPGIPADRREDVFKPFVRLDEARNLDASGTGLGLSIARDIARSHGGDITLDDSPLGGLRAVIKVPA</sequence>
<dbReference type="SMART" id="SM00387">
    <property type="entry name" value="HATPase_c"/>
    <property type="match status" value="1"/>
</dbReference>
<dbReference type="InterPro" id="IPR005467">
    <property type="entry name" value="His_kinase_dom"/>
</dbReference>
<keyword evidence="19" id="KW-1185">Reference proteome</keyword>
<dbReference type="PROSITE" id="PS50885">
    <property type="entry name" value="HAMP"/>
    <property type="match status" value="1"/>
</dbReference>
<keyword evidence="9" id="KW-0547">Nucleotide-binding</keyword>
<dbReference type="InterPro" id="IPR036097">
    <property type="entry name" value="HisK_dim/P_sf"/>
</dbReference>
<feature type="transmembrane region" description="Helical" evidence="15">
    <location>
        <begin position="44"/>
        <end position="68"/>
    </location>
</feature>
<evidence type="ECO:0000256" key="7">
    <source>
        <dbReference type="ARBA" id="ARBA00022679"/>
    </source>
</evidence>
<dbReference type="InterPro" id="IPR003660">
    <property type="entry name" value="HAMP_dom"/>
</dbReference>
<dbReference type="PANTHER" id="PTHR44936:SF5">
    <property type="entry name" value="SENSOR HISTIDINE KINASE ENVZ"/>
    <property type="match status" value="1"/>
</dbReference>
<keyword evidence="8 15" id="KW-0812">Transmembrane</keyword>
<keyword evidence="5" id="KW-0997">Cell inner membrane</keyword>
<dbReference type="PRINTS" id="PR00344">
    <property type="entry name" value="BCTRLSENSOR"/>
</dbReference>
<dbReference type="Gene3D" id="1.10.287.130">
    <property type="match status" value="1"/>
</dbReference>
<evidence type="ECO:0000256" key="5">
    <source>
        <dbReference type="ARBA" id="ARBA00022519"/>
    </source>
</evidence>
<evidence type="ECO:0000256" key="9">
    <source>
        <dbReference type="ARBA" id="ARBA00022741"/>
    </source>
</evidence>
<comment type="caution">
    <text evidence="18">The sequence shown here is derived from an EMBL/GenBank/DDBJ whole genome shotgun (WGS) entry which is preliminary data.</text>
</comment>
<dbReference type="SUPFAM" id="SSF55874">
    <property type="entry name" value="ATPase domain of HSP90 chaperone/DNA topoisomerase II/histidine kinase"/>
    <property type="match status" value="1"/>
</dbReference>
<keyword evidence="10" id="KW-0418">Kinase</keyword>
<evidence type="ECO:0000313" key="18">
    <source>
        <dbReference type="EMBL" id="MET2830688.1"/>
    </source>
</evidence>
<dbReference type="InterPro" id="IPR004358">
    <property type="entry name" value="Sig_transdc_His_kin-like_C"/>
</dbReference>
<feature type="transmembrane region" description="Helical" evidence="15">
    <location>
        <begin position="191"/>
        <end position="212"/>
    </location>
</feature>
<evidence type="ECO:0000256" key="8">
    <source>
        <dbReference type="ARBA" id="ARBA00022692"/>
    </source>
</evidence>
<dbReference type="CDD" id="cd00082">
    <property type="entry name" value="HisKA"/>
    <property type="match status" value="1"/>
</dbReference>
<keyword evidence="6" id="KW-0597">Phosphoprotein</keyword>
<evidence type="ECO:0000256" key="3">
    <source>
        <dbReference type="ARBA" id="ARBA00012438"/>
    </source>
</evidence>
<dbReference type="PANTHER" id="PTHR44936">
    <property type="entry name" value="SENSOR PROTEIN CREC"/>
    <property type="match status" value="1"/>
</dbReference>
<evidence type="ECO:0000256" key="10">
    <source>
        <dbReference type="ARBA" id="ARBA00022777"/>
    </source>
</evidence>
<evidence type="ECO:0000256" key="1">
    <source>
        <dbReference type="ARBA" id="ARBA00000085"/>
    </source>
</evidence>
<dbReference type="Pfam" id="PF02518">
    <property type="entry name" value="HATPase_c"/>
    <property type="match status" value="1"/>
</dbReference>
<dbReference type="EC" id="2.7.13.3" evidence="3"/>
<dbReference type="Pfam" id="PF00672">
    <property type="entry name" value="HAMP"/>
    <property type="match status" value="1"/>
</dbReference>
<evidence type="ECO:0000313" key="19">
    <source>
        <dbReference type="Proteomes" id="UP001548832"/>
    </source>
</evidence>
<dbReference type="Gene3D" id="3.30.565.10">
    <property type="entry name" value="Histidine kinase-like ATPase, C-terminal domain"/>
    <property type="match status" value="1"/>
</dbReference>
<feature type="domain" description="HAMP" evidence="17">
    <location>
        <begin position="213"/>
        <end position="266"/>
    </location>
</feature>
<dbReference type="Proteomes" id="UP001548832">
    <property type="component" value="Unassembled WGS sequence"/>
</dbReference>
<dbReference type="SUPFAM" id="SSF47384">
    <property type="entry name" value="Homodimeric domain of signal transducing histidine kinase"/>
    <property type="match status" value="1"/>
</dbReference>
<keyword evidence="13" id="KW-0902">Two-component regulatory system</keyword>
<comment type="catalytic activity">
    <reaction evidence="1">
        <text>ATP + protein L-histidine = ADP + protein N-phospho-L-histidine.</text>
        <dbReference type="EC" id="2.7.13.3"/>
    </reaction>
</comment>
<dbReference type="PROSITE" id="PS50109">
    <property type="entry name" value="HIS_KIN"/>
    <property type="match status" value="1"/>
</dbReference>
<dbReference type="InterPro" id="IPR036890">
    <property type="entry name" value="HATPase_C_sf"/>
</dbReference>
<evidence type="ECO:0000256" key="4">
    <source>
        <dbReference type="ARBA" id="ARBA00022475"/>
    </source>
</evidence>
<dbReference type="GO" id="GO:0005524">
    <property type="term" value="F:ATP binding"/>
    <property type="evidence" value="ECO:0007669"/>
    <property type="project" value="UniProtKB-KW"/>
</dbReference>
<evidence type="ECO:0000256" key="15">
    <source>
        <dbReference type="SAM" id="Phobius"/>
    </source>
</evidence>
<dbReference type="RefSeq" id="WP_354462751.1">
    <property type="nucleotide sequence ID" value="NZ_JBEWSZ010000002.1"/>
</dbReference>
<keyword evidence="4" id="KW-1003">Cell membrane</keyword>
<dbReference type="InterPro" id="IPR050980">
    <property type="entry name" value="2C_sensor_his_kinase"/>
</dbReference>
<keyword evidence="12 15" id="KW-1133">Transmembrane helix</keyword>
<evidence type="ECO:0000256" key="11">
    <source>
        <dbReference type="ARBA" id="ARBA00022840"/>
    </source>
</evidence>
<feature type="domain" description="Histidine kinase" evidence="16">
    <location>
        <begin position="274"/>
        <end position="470"/>
    </location>
</feature>